<dbReference type="AlphaFoldDB" id="A0A7S4EPT1"/>
<dbReference type="Gene3D" id="3.40.50.10800">
    <property type="entry name" value="NadA-like"/>
    <property type="match status" value="2"/>
</dbReference>
<dbReference type="UniPathway" id="UPA00253">
    <property type="reaction ID" value="UER00327"/>
</dbReference>
<dbReference type="GO" id="GO:0034628">
    <property type="term" value="P:'de novo' NAD+ biosynthetic process from L-aspartate"/>
    <property type="evidence" value="ECO:0007669"/>
    <property type="project" value="TreeGrafter"/>
</dbReference>
<protein>
    <recommendedName>
        <fullName evidence="3">quinolinate synthase</fullName>
        <ecNumber evidence="3">2.5.1.72</ecNumber>
    </recommendedName>
</protein>
<name>A0A7S4EPT1_9STRA</name>
<dbReference type="SUPFAM" id="SSF142754">
    <property type="entry name" value="NadA-like"/>
    <property type="match status" value="1"/>
</dbReference>
<keyword evidence="8" id="KW-0408">Iron</keyword>
<keyword evidence="5" id="KW-0662">Pyridine nucleotide biosynthesis</keyword>
<dbReference type="PANTHER" id="PTHR30573:SF0">
    <property type="entry name" value="QUINOLINATE SYNTHASE, CHLOROPLASTIC"/>
    <property type="match status" value="1"/>
</dbReference>
<sequence length="632" mass="68881">MKPVAQTAVATIQQVGRKISSAYSSNSRNGICRVVGSVGSVPSILSQQKKQQSSMAATTRTQLTRLTQKVVAAAAAQSREKSSMSIDYDGSEASATKTTANATYDQSVREPFPSIVVGPEKFIEPQGSFAEAQAQFLDPDMDMVETLKEGLLKTDMGIVAHYYMDVELQGILQSLKNSHPDLKHRVGIADSLKMGDQAVDMCRDHGVTSVVCLGVDFMSESVQAILDKNGFGDVPVYRATTQHIGCSLAESAETEQYRAWLHTESKKALDEGCVPLHVIYINTSLETKAVSSSIVPTITCTSSNVVQTMLQAASEIPNLRVMYGPDTYMGQNLERLFEVIEESDDWTDERIQSELHPGHNNATLKALKDNVVVFPQGNCVVHHMFGNQVTDTVIEKYENEPDTYITAHLEVPGEMFEIGMRKSLNDEGVVGSTADILKFISRKVQDAANSATSDNAQDRKLRFILGTEAGMVTSIVEKVQEILGSAYSNSKGRRVEAEIIFPVSSEAVMSLEDCDTSVNDELTIVPGVAGGEGCSTAGGCATCPFMKMNDVDALQDIIDLVDEQRQGDERSRGILKKHLPPTRLQGKFINGIEATELGTEAILFMRKFMLSQSMPEDLVAKVKTFEATSLSR</sequence>
<evidence type="ECO:0000256" key="1">
    <source>
        <dbReference type="ARBA" id="ARBA00001966"/>
    </source>
</evidence>
<dbReference type="Pfam" id="PF02445">
    <property type="entry name" value="NadA"/>
    <property type="match status" value="1"/>
</dbReference>
<evidence type="ECO:0000256" key="8">
    <source>
        <dbReference type="ARBA" id="ARBA00023004"/>
    </source>
</evidence>
<dbReference type="GO" id="GO:0046872">
    <property type="term" value="F:metal ion binding"/>
    <property type="evidence" value="ECO:0007669"/>
    <property type="project" value="UniProtKB-KW"/>
</dbReference>
<evidence type="ECO:0000256" key="5">
    <source>
        <dbReference type="ARBA" id="ARBA00022642"/>
    </source>
</evidence>
<dbReference type="GO" id="GO:0008987">
    <property type="term" value="F:quinolinate synthetase A activity"/>
    <property type="evidence" value="ECO:0007669"/>
    <property type="project" value="InterPro"/>
</dbReference>
<keyword evidence="4" id="KW-0004">4Fe-4S</keyword>
<keyword evidence="9" id="KW-0411">Iron-sulfur</keyword>
<accession>A0A7S4EPT1</accession>
<evidence type="ECO:0000256" key="9">
    <source>
        <dbReference type="ARBA" id="ARBA00023014"/>
    </source>
</evidence>
<evidence type="ECO:0000256" key="3">
    <source>
        <dbReference type="ARBA" id="ARBA00012669"/>
    </source>
</evidence>
<evidence type="ECO:0000313" key="10">
    <source>
        <dbReference type="EMBL" id="CAE0726700.1"/>
    </source>
</evidence>
<dbReference type="PANTHER" id="PTHR30573">
    <property type="entry name" value="QUINOLINATE SYNTHETASE A"/>
    <property type="match status" value="1"/>
</dbReference>
<dbReference type="GO" id="GO:0051539">
    <property type="term" value="F:4 iron, 4 sulfur cluster binding"/>
    <property type="evidence" value="ECO:0007669"/>
    <property type="project" value="UniProtKB-KW"/>
</dbReference>
<evidence type="ECO:0000256" key="6">
    <source>
        <dbReference type="ARBA" id="ARBA00022679"/>
    </source>
</evidence>
<comment type="pathway">
    <text evidence="2">Cofactor biosynthesis; NAD(+) biosynthesis; quinolinate from iminoaspartate: step 1/1.</text>
</comment>
<keyword evidence="6" id="KW-0808">Transferase</keyword>
<dbReference type="InterPro" id="IPR036094">
    <property type="entry name" value="NadA_sf"/>
</dbReference>
<gene>
    <name evidence="10" type="ORF">PAUS00366_LOCUS19457</name>
</gene>
<reference evidence="10" key="1">
    <citation type="submission" date="2021-01" db="EMBL/GenBank/DDBJ databases">
        <authorList>
            <person name="Corre E."/>
            <person name="Pelletier E."/>
            <person name="Niang G."/>
            <person name="Scheremetjew M."/>
            <person name="Finn R."/>
            <person name="Kale V."/>
            <person name="Holt S."/>
            <person name="Cochrane G."/>
            <person name="Meng A."/>
            <person name="Brown T."/>
            <person name="Cohen L."/>
        </authorList>
    </citation>
    <scope>NUCLEOTIDE SEQUENCE</scope>
    <source>
        <strain evidence="10">10249 10 AB</strain>
    </source>
</reference>
<dbReference type="EMBL" id="HBIX01028929">
    <property type="protein sequence ID" value="CAE0726700.1"/>
    <property type="molecule type" value="Transcribed_RNA"/>
</dbReference>
<dbReference type="EC" id="2.5.1.72" evidence="3"/>
<dbReference type="InterPro" id="IPR003473">
    <property type="entry name" value="NadA"/>
</dbReference>
<comment type="cofactor">
    <cofactor evidence="1">
        <name>[4Fe-4S] cluster</name>
        <dbReference type="ChEBI" id="CHEBI:49883"/>
    </cofactor>
</comment>
<evidence type="ECO:0000256" key="2">
    <source>
        <dbReference type="ARBA" id="ARBA00005065"/>
    </source>
</evidence>
<evidence type="ECO:0000256" key="7">
    <source>
        <dbReference type="ARBA" id="ARBA00022723"/>
    </source>
</evidence>
<proteinExistence type="predicted"/>
<evidence type="ECO:0000256" key="4">
    <source>
        <dbReference type="ARBA" id="ARBA00022485"/>
    </source>
</evidence>
<keyword evidence="7" id="KW-0479">Metal-binding</keyword>
<organism evidence="10">
    <name type="scientific">Pseudo-nitzschia australis</name>
    <dbReference type="NCBI Taxonomy" id="44445"/>
    <lineage>
        <taxon>Eukaryota</taxon>
        <taxon>Sar</taxon>
        <taxon>Stramenopiles</taxon>
        <taxon>Ochrophyta</taxon>
        <taxon>Bacillariophyta</taxon>
        <taxon>Bacillariophyceae</taxon>
        <taxon>Bacillariophycidae</taxon>
        <taxon>Bacillariales</taxon>
        <taxon>Bacillariaceae</taxon>
        <taxon>Pseudo-nitzschia</taxon>
    </lineage>
</organism>